<evidence type="ECO:0000256" key="1">
    <source>
        <dbReference type="SAM" id="MobiDB-lite"/>
    </source>
</evidence>
<proteinExistence type="predicted"/>
<dbReference type="EMBL" id="KQ435889">
    <property type="protein sequence ID" value="KOX69474.1"/>
    <property type="molecule type" value="Genomic_DNA"/>
</dbReference>
<evidence type="ECO:0000313" key="2">
    <source>
        <dbReference type="EMBL" id="KOX69474.1"/>
    </source>
</evidence>
<dbReference type="OrthoDB" id="8113373at2759"/>
<keyword evidence="3" id="KW-1185">Reference proteome</keyword>
<gene>
    <name evidence="2" type="ORF">WN51_06558</name>
</gene>
<organism evidence="2 3">
    <name type="scientific">Melipona quadrifasciata</name>
    <dbReference type="NCBI Taxonomy" id="166423"/>
    <lineage>
        <taxon>Eukaryota</taxon>
        <taxon>Metazoa</taxon>
        <taxon>Ecdysozoa</taxon>
        <taxon>Arthropoda</taxon>
        <taxon>Hexapoda</taxon>
        <taxon>Insecta</taxon>
        <taxon>Pterygota</taxon>
        <taxon>Neoptera</taxon>
        <taxon>Endopterygota</taxon>
        <taxon>Hymenoptera</taxon>
        <taxon>Apocrita</taxon>
        <taxon>Aculeata</taxon>
        <taxon>Apoidea</taxon>
        <taxon>Anthophila</taxon>
        <taxon>Apidae</taxon>
        <taxon>Melipona</taxon>
    </lineage>
</organism>
<reference evidence="2 3" key="1">
    <citation type="submission" date="2015-07" db="EMBL/GenBank/DDBJ databases">
        <title>The genome of Melipona quadrifasciata.</title>
        <authorList>
            <person name="Pan H."/>
            <person name="Kapheim K."/>
        </authorList>
    </citation>
    <scope>NUCLEOTIDE SEQUENCE [LARGE SCALE GENOMIC DNA]</scope>
    <source>
        <strain evidence="2">0111107301</strain>
        <tissue evidence="2">Whole body</tissue>
    </source>
</reference>
<dbReference type="Proteomes" id="UP000053105">
    <property type="component" value="Unassembled WGS sequence"/>
</dbReference>
<protein>
    <submittedName>
        <fullName evidence="2">Uncharacterized protein</fullName>
    </submittedName>
</protein>
<feature type="region of interest" description="Disordered" evidence="1">
    <location>
        <begin position="35"/>
        <end position="58"/>
    </location>
</feature>
<accession>A0A0N1IT52</accession>
<feature type="compositionally biased region" description="Basic and acidic residues" evidence="1">
    <location>
        <begin position="204"/>
        <end position="216"/>
    </location>
</feature>
<feature type="compositionally biased region" description="Basic residues" evidence="1">
    <location>
        <begin position="190"/>
        <end position="203"/>
    </location>
</feature>
<evidence type="ECO:0000313" key="3">
    <source>
        <dbReference type="Proteomes" id="UP000053105"/>
    </source>
</evidence>
<sequence>MSVYYSGYFEWRFDSGSILGEAGKERIDFKALASKERDGDDNDNYLSEENAEDIDEADKTVVEQSDAARNTLSFKDEKFNLDEIKSKEGRIVFDAVLHLNKELAERCGFETLIEDKRFRIKDANTDALMLSRACVDLLQHDFHERRYGGPFVADATQEEGAGFPKAHMQVERPEKLVIEVKQGLEETLRHQKLRKLSPKKLQPHSKERASRYERKE</sequence>
<feature type="region of interest" description="Disordered" evidence="1">
    <location>
        <begin position="189"/>
        <end position="216"/>
    </location>
</feature>
<name>A0A0N1IT52_9HYME</name>
<dbReference type="AlphaFoldDB" id="A0A0N1IT52"/>